<dbReference type="EMBL" id="CP003362">
    <property type="protein sequence ID" value="AGB49310.1"/>
    <property type="molecule type" value="Genomic_DNA"/>
</dbReference>
<dbReference type="Proteomes" id="UP000010866">
    <property type="component" value="Chromosome"/>
</dbReference>
<dbReference type="GeneID" id="14406884"/>
<dbReference type="HOGENOM" id="CLU_047003_0_0_2"/>
<dbReference type="RefSeq" id="WP_015324476.1">
    <property type="nucleotide sequence ID" value="NC_019977.1"/>
</dbReference>
<dbReference type="STRING" id="867904.Metho_1075"/>
<name>L0KXB5_METHD</name>
<gene>
    <name evidence="1" type="ordered locus">Metho_1075</name>
</gene>
<protein>
    <recommendedName>
        <fullName evidence="3">Winged helix DNA-binding domain-containing protein</fullName>
    </recommendedName>
</protein>
<keyword evidence="2" id="KW-1185">Reference proteome</keyword>
<dbReference type="InterPro" id="IPR009351">
    <property type="entry name" value="AlkZ-like"/>
</dbReference>
<dbReference type="OrthoDB" id="303731at2157"/>
<dbReference type="PROSITE" id="PS51257">
    <property type="entry name" value="PROKAR_LIPOPROTEIN"/>
    <property type="match status" value="1"/>
</dbReference>
<sequence length="365" mass="41075">MTGPKRDTILLNIPSLRLHNQQIAGTGCDSPGGLIKYLVAMQAQDYTGAKWSIGLRLPDATDADVEKAIADRAIVRTWLMRGTLHFVAAEDVHWILELVAPRIIAGSVTRHQQLDLDNGTFAHCKDIFLNALQGGKQLTRSDIYALLEKAHISTTGQRGYHILWWAALEGLICFGPQDGKQQTFVLLDEWVPKKKILGRDQALAELARRYFASRGPATLQDFVWWSGLKITEARAGLLAVASELVQFTVDGQTYWMPSDTANVCEKMQRIYLLPGFDEYMLGYKDRTAILHPQYAHQIVPWNNGMFSSTIVMDGRIAGTWRRTFKRGSVIIRPQPFVEFTDKQLEQFSAAADHYGRFLGMPVIIE</sequence>
<accession>L0KXB5</accession>
<reference evidence="2" key="1">
    <citation type="submission" date="2012-02" db="EMBL/GenBank/DDBJ databases">
        <title>Complete sequence of chromosome of Methanomethylovorans hollandica DSM 15978.</title>
        <authorList>
            <person name="Lucas S."/>
            <person name="Copeland A."/>
            <person name="Lapidus A."/>
            <person name="Glavina del Rio T."/>
            <person name="Dalin E."/>
            <person name="Tice H."/>
            <person name="Bruce D."/>
            <person name="Goodwin L."/>
            <person name="Pitluck S."/>
            <person name="Peters L."/>
            <person name="Mikhailova N."/>
            <person name="Held B."/>
            <person name="Kyrpides N."/>
            <person name="Mavromatis K."/>
            <person name="Ivanova N."/>
            <person name="Brettin T."/>
            <person name="Detter J.C."/>
            <person name="Han C."/>
            <person name="Larimer F."/>
            <person name="Land M."/>
            <person name="Hauser L."/>
            <person name="Markowitz V."/>
            <person name="Cheng J.-F."/>
            <person name="Hugenholtz P."/>
            <person name="Woyke T."/>
            <person name="Wu D."/>
            <person name="Spring S."/>
            <person name="Schroeder M."/>
            <person name="Brambilla E."/>
            <person name="Klenk H.-P."/>
            <person name="Eisen J.A."/>
        </authorList>
    </citation>
    <scope>NUCLEOTIDE SEQUENCE [LARGE SCALE GENOMIC DNA]</scope>
    <source>
        <strain evidence="2">DSM 15978 / NBRC 107637 / DMS1</strain>
    </source>
</reference>
<dbReference type="PANTHER" id="PTHR38479">
    <property type="entry name" value="LMO0824 PROTEIN"/>
    <property type="match status" value="1"/>
</dbReference>
<proteinExistence type="predicted"/>
<evidence type="ECO:0008006" key="3">
    <source>
        <dbReference type="Google" id="ProtNLM"/>
    </source>
</evidence>
<dbReference type="AlphaFoldDB" id="L0KXB5"/>
<dbReference type="PANTHER" id="PTHR38479:SF2">
    <property type="entry name" value="WINGED HELIX DNA-BINDING DOMAIN-CONTAINING PROTEIN"/>
    <property type="match status" value="1"/>
</dbReference>
<evidence type="ECO:0000313" key="1">
    <source>
        <dbReference type="EMBL" id="AGB49310.1"/>
    </source>
</evidence>
<organism evidence="1 2">
    <name type="scientific">Methanomethylovorans hollandica (strain DSM 15978 / NBRC 107637 / DMS1)</name>
    <dbReference type="NCBI Taxonomy" id="867904"/>
    <lineage>
        <taxon>Archaea</taxon>
        <taxon>Methanobacteriati</taxon>
        <taxon>Methanobacteriota</taxon>
        <taxon>Stenosarchaea group</taxon>
        <taxon>Methanomicrobia</taxon>
        <taxon>Methanosarcinales</taxon>
        <taxon>Methanosarcinaceae</taxon>
        <taxon>Methanomethylovorans</taxon>
    </lineage>
</organism>
<dbReference type="KEGG" id="mhz:Metho_1075"/>
<evidence type="ECO:0000313" key="2">
    <source>
        <dbReference type="Proteomes" id="UP000010866"/>
    </source>
</evidence>
<dbReference type="Pfam" id="PF06224">
    <property type="entry name" value="AlkZ-like"/>
    <property type="match status" value="1"/>
</dbReference>